<feature type="domain" description="Thioredoxin" evidence="1">
    <location>
        <begin position="18"/>
        <end position="165"/>
    </location>
</feature>
<keyword evidence="3" id="KW-1185">Reference proteome</keyword>
<dbReference type="STRING" id="1346330.M472_14800"/>
<dbReference type="Gene3D" id="3.40.30.10">
    <property type="entry name" value="Glutaredoxin"/>
    <property type="match status" value="1"/>
</dbReference>
<evidence type="ECO:0000313" key="2">
    <source>
        <dbReference type="EMBL" id="ERJ60031.1"/>
    </source>
</evidence>
<evidence type="ECO:0000259" key="1">
    <source>
        <dbReference type="PROSITE" id="PS51352"/>
    </source>
</evidence>
<dbReference type="EMBL" id="ATDL01000011">
    <property type="protein sequence ID" value="ERJ60031.1"/>
    <property type="molecule type" value="Genomic_DNA"/>
</dbReference>
<reference evidence="2 3" key="1">
    <citation type="journal article" date="2013" name="Genome Announc.">
        <title>The Draft Genome Sequence of Sphingomonas paucimobilis Strain HER1398 (Proteobacteria), Host to the Giant PAU Phage, Indicates That It Is a Member of the Genus Sphingobacterium (Bacteroidetes).</title>
        <authorList>
            <person name="White R.A.III."/>
            <person name="Suttle C.A."/>
        </authorList>
    </citation>
    <scope>NUCLEOTIDE SEQUENCE [LARGE SCALE GENOMIC DNA]</scope>
    <source>
        <strain evidence="2 3">HER1398</strain>
    </source>
</reference>
<dbReference type="eggNOG" id="COG0526">
    <property type="taxonomic scope" value="Bacteria"/>
</dbReference>
<dbReference type="SUPFAM" id="SSF52833">
    <property type="entry name" value="Thioredoxin-like"/>
    <property type="match status" value="1"/>
</dbReference>
<dbReference type="AlphaFoldDB" id="U2HE70"/>
<dbReference type="CDD" id="cd02966">
    <property type="entry name" value="TlpA_like_family"/>
    <property type="match status" value="1"/>
</dbReference>
<dbReference type="PANTHER" id="PTHR42852">
    <property type="entry name" value="THIOL:DISULFIDE INTERCHANGE PROTEIN DSBE"/>
    <property type="match status" value="1"/>
</dbReference>
<dbReference type="PANTHER" id="PTHR42852:SF17">
    <property type="entry name" value="THIOREDOXIN-LIKE PROTEIN HI_1115"/>
    <property type="match status" value="1"/>
</dbReference>
<proteinExistence type="predicted"/>
<dbReference type="InterPro" id="IPR013766">
    <property type="entry name" value="Thioredoxin_domain"/>
</dbReference>
<sequence length="439" mass="50175">MGNVLSSIVFCQEQIKPLAIGDTLPELPFHQVINYPKEKLKLSDFKGKLLILDFWNTWCSACLASFPKLSSLQRIYKDQLMILPVVSGRTSRKKEFVDFYKMRAEMGVPIELPSIVEDTILMNLFPHKSLPHIVFIDNEGVIRLISGSVDLNSENINEILEGRNNSSSNKVMPSTIYDDYNEDKPLLLNGNGGMDDQFIQKSVLIKNLKVKTGGNIKILRDSSHTRITLLNMKLPYLFITPFLALYPDKFATLTGDYLHKEYVSETNNEVVKKAIQVANREIPKTREVKDFYSYELIIQGNRSEEEMLKAMITDLNRLFKINVHLQQRKISAIELSVSDTALLNKSKYKVGRSYSDVKKSLDSTKFIFVNSSIKNVAYTLNWHLNLPFIYSNQIDFINYDIHFDLSNGGSFKEVQSVLSKIGIRAKKVNKSFEVLVFSD</sequence>
<dbReference type="GO" id="GO:0016209">
    <property type="term" value="F:antioxidant activity"/>
    <property type="evidence" value="ECO:0007669"/>
    <property type="project" value="InterPro"/>
</dbReference>
<dbReference type="InterPro" id="IPR036249">
    <property type="entry name" value="Thioredoxin-like_sf"/>
</dbReference>
<dbReference type="InterPro" id="IPR050553">
    <property type="entry name" value="Thioredoxin_ResA/DsbE_sf"/>
</dbReference>
<dbReference type="PATRIC" id="fig|1346330.5.peg.1475"/>
<evidence type="ECO:0000313" key="3">
    <source>
        <dbReference type="Proteomes" id="UP000016584"/>
    </source>
</evidence>
<accession>U2HE70</accession>
<dbReference type="Pfam" id="PF13905">
    <property type="entry name" value="Thioredoxin_8"/>
    <property type="match status" value="1"/>
</dbReference>
<organism evidence="2 3">
    <name type="scientific">Sphingobacterium paucimobilis HER1398</name>
    <dbReference type="NCBI Taxonomy" id="1346330"/>
    <lineage>
        <taxon>Bacteria</taxon>
        <taxon>Pseudomonadati</taxon>
        <taxon>Bacteroidota</taxon>
        <taxon>Sphingobacteriia</taxon>
        <taxon>Sphingobacteriales</taxon>
        <taxon>Sphingobacteriaceae</taxon>
        <taxon>Sphingobacterium</taxon>
    </lineage>
</organism>
<dbReference type="InterPro" id="IPR012336">
    <property type="entry name" value="Thioredoxin-like_fold"/>
</dbReference>
<dbReference type="GO" id="GO:0016491">
    <property type="term" value="F:oxidoreductase activity"/>
    <property type="evidence" value="ECO:0007669"/>
    <property type="project" value="InterPro"/>
</dbReference>
<gene>
    <name evidence="2" type="ORF">M472_14800</name>
</gene>
<comment type="caution">
    <text evidence="2">The sequence shown here is derived from an EMBL/GenBank/DDBJ whole genome shotgun (WGS) entry which is preliminary data.</text>
</comment>
<name>U2HE70_9SPHI</name>
<dbReference type="Proteomes" id="UP000016584">
    <property type="component" value="Unassembled WGS sequence"/>
</dbReference>
<protein>
    <recommendedName>
        <fullName evidence="1">Thioredoxin domain-containing protein</fullName>
    </recommendedName>
</protein>
<dbReference type="PROSITE" id="PS51352">
    <property type="entry name" value="THIOREDOXIN_2"/>
    <property type="match status" value="1"/>
</dbReference>